<dbReference type="SUPFAM" id="SSF57667">
    <property type="entry name" value="beta-beta-alpha zinc fingers"/>
    <property type="match status" value="1"/>
</dbReference>
<dbReference type="InterPro" id="IPR013087">
    <property type="entry name" value="Znf_C2H2_type"/>
</dbReference>
<dbReference type="SMART" id="SM00355">
    <property type="entry name" value="ZnF_C2H2"/>
    <property type="match status" value="3"/>
</dbReference>
<keyword evidence="1" id="KW-0479">Metal-binding</keyword>
<keyword evidence="2 4" id="KW-0863">Zinc-finger</keyword>
<accession>A0A9P8FJU3</accession>
<evidence type="ECO:0000256" key="1">
    <source>
        <dbReference type="ARBA" id="ARBA00022723"/>
    </source>
</evidence>
<dbReference type="Gene3D" id="3.30.160.60">
    <property type="entry name" value="Classic Zinc Finger"/>
    <property type="match status" value="1"/>
</dbReference>
<dbReference type="PANTHER" id="PTHR23235:SF120">
    <property type="entry name" value="KRUPPEL-LIKE FACTOR 15"/>
    <property type="match status" value="1"/>
</dbReference>
<keyword evidence="3" id="KW-0862">Zinc</keyword>
<feature type="region of interest" description="Disordered" evidence="5">
    <location>
        <begin position="290"/>
        <end position="330"/>
    </location>
</feature>
<sequence>MALLAQFSYIITLHVQLSSPFYTIQQQNIQHKSFSSTTRHQDLENPMQEYFSSNEDVHMDDSAPDTSLNTTIFDDMDESNIQQSPLETGSQSCSIMNDPFFTSDPSAEVASDELMYNPPDGFSAGSPVHRNYNYAIQTPGAGTHITNIPPPDRTPTSYPPLGSPLPRLQQTSLNYPTPASIPPAAEPEVQPPKTPTKSSKKTRKTKRGNQNKQKTEFVCHYCGRISECASNLEEHILTHTGVRDYLCTYVNDKGETCHKRFARPWGLTRHCTEVHKVEVKVTKRRGMEILGPFLGKGSPKKSMKNKRKTPLLGGSFSSPAADEDAAPLVPYTPPPPVDHIRITTSGPEGPCLCATCDRAFAEGHELMEHNHCVHGLGPSSYCPCDLCIEWFTPVTSFDNFSTFSSIYGSIDDNMEIETPKDDMRIDPQLLTSGTDNSGYDIGMTDACMSPVAETSTILANADVDILSPSPSPIASDFSIDEESFSLTVPPAHPDVDARSAAWAKIAENDIVTYDSDGFAIQSCPRVSPTTSYGLMGLDYNNMTDEQRRAYFGGA</sequence>
<evidence type="ECO:0000256" key="4">
    <source>
        <dbReference type="PROSITE-ProRule" id="PRU00042"/>
    </source>
</evidence>
<evidence type="ECO:0000256" key="3">
    <source>
        <dbReference type="ARBA" id="ARBA00022833"/>
    </source>
</evidence>
<proteinExistence type="predicted"/>
<keyword evidence="8" id="KW-1185">Reference proteome</keyword>
<feature type="compositionally biased region" description="Basic residues" evidence="5">
    <location>
        <begin position="298"/>
        <end position="309"/>
    </location>
</feature>
<evidence type="ECO:0000259" key="6">
    <source>
        <dbReference type="PROSITE" id="PS50157"/>
    </source>
</evidence>
<feature type="domain" description="C2H2-type" evidence="6">
    <location>
        <begin position="217"/>
        <end position="244"/>
    </location>
</feature>
<organism evidence="7 8">
    <name type="scientific">Aureobasidium melanogenum</name>
    <name type="common">Aureobasidium pullulans var. melanogenum</name>
    <dbReference type="NCBI Taxonomy" id="46634"/>
    <lineage>
        <taxon>Eukaryota</taxon>
        <taxon>Fungi</taxon>
        <taxon>Dikarya</taxon>
        <taxon>Ascomycota</taxon>
        <taxon>Pezizomycotina</taxon>
        <taxon>Dothideomycetes</taxon>
        <taxon>Dothideomycetidae</taxon>
        <taxon>Dothideales</taxon>
        <taxon>Saccotheciaceae</taxon>
        <taxon>Aureobasidium</taxon>
    </lineage>
</organism>
<comment type="caution">
    <text evidence="7">The sequence shown here is derived from an EMBL/GenBank/DDBJ whole genome shotgun (WGS) entry which is preliminary data.</text>
</comment>
<dbReference type="GO" id="GO:0000978">
    <property type="term" value="F:RNA polymerase II cis-regulatory region sequence-specific DNA binding"/>
    <property type="evidence" value="ECO:0007669"/>
    <property type="project" value="TreeGrafter"/>
</dbReference>
<dbReference type="GO" id="GO:0008270">
    <property type="term" value="F:zinc ion binding"/>
    <property type="evidence" value="ECO:0007669"/>
    <property type="project" value="UniProtKB-KW"/>
</dbReference>
<feature type="domain" description="C2H2-type" evidence="6">
    <location>
        <begin position="351"/>
        <end position="374"/>
    </location>
</feature>
<evidence type="ECO:0000313" key="7">
    <source>
        <dbReference type="EMBL" id="KAG9973471.1"/>
    </source>
</evidence>
<dbReference type="PROSITE" id="PS50157">
    <property type="entry name" value="ZINC_FINGER_C2H2_2"/>
    <property type="match status" value="2"/>
</dbReference>
<feature type="non-terminal residue" evidence="7">
    <location>
        <position position="554"/>
    </location>
</feature>
<gene>
    <name evidence="7" type="ORF">KCU98_g12617</name>
</gene>
<feature type="region of interest" description="Disordered" evidence="5">
    <location>
        <begin position="140"/>
        <end position="211"/>
    </location>
</feature>
<reference evidence="7" key="2">
    <citation type="submission" date="2021-08" db="EMBL/GenBank/DDBJ databases">
        <authorList>
            <person name="Gostincar C."/>
            <person name="Sun X."/>
            <person name="Song Z."/>
            <person name="Gunde-Cimerman N."/>
        </authorList>
    </citation>
    <scope>NUCLEOTIDE SEQUENCE</scope>
    <source>
        <strain evidence="7">EXF-9298</strain>
    </source>
</reference>
<dbReference type="GO" id="GO:0000981">
    <property type="term" value="F:DNA-binding transcription factor activity, RNA polymerase II-specific"/>
    <property type="evidence" value="ECO:0007669"/>
    <property type="project" value="TreeGrafter"/>
</dbReference>
<dbReference type="Proteomes" id="UP000729357">
    <property type="component" value="Unassembled WGS sequence"/>
</dbReference>
<dbReference type="EMBL" id="JAHFXS010002196">
    <property type="protein sequence ID" value="KAG9973471.1"/>
    <property type="molecule type" value="Genomic_DNA"/>
</dbReference>
<feature type="compositionally biased region" description="Pro residues" evidence="5">
    <location>
        <begin position="179"/>
        <end position="194"/>
    </location>
</feature>
<reference evidence="7" key="1">
    <citation type="journal article" date="2021" name="J Fungi (Basel)">
        <title>Virulence traits and population genomics of the black yeast Aureobasidium melanogenum.</title>
        <authorList>
            <person name="Cernosa A."/>
            <person name="Sun X."/>
            <person name="Gostincar C."/>
            <person name="Fang C."/>
            <person name="Gunde-Cimerman N."/>
            <person name="Song Z."/>
        </authorList>
    </citation>
    <scope>NUCLEOTIDE SEQUENCE</scope>
    <source>
        <strain evidence="7">EXF-9298</strain>
    </source>
</reference>
<evidence type="ECO:0000256" key="5">
    <source>
        <dbReference type="SAM" id="MobiDB-lite"/>
    </source>
</evidence>
<evidence type="ECO:0000313" key="8">
    <source>
        <dbReference type="Proteomes" id="UP000729357"/>
    </source>
</evidence>
<feature type="compositionally biased region" description="Pro residues" evidence="5">
    <location>
        <begin position="148"/>
        <end position="163"/>
    </location>
</feature>
<protein>
    <recommendedName>
        <fullName evidence="6">C2H2-type domain-containing protein</fullName>
    </recommendedName>
</protein>
<evidence type="ECO:0000256" key="2">
    <source>
        <dbReference type="ARBA" id="ARBA00022771"/>
    </source>
</evidence>
<dbReference type="AlphaFoldDB" id="A0A9P8FJU3"/>
<name>A0A9P8FJU3_AURME</name>
<dbReference type="PANTHER" id="PTHR23235">
    <property type="entry name" value="KRUEPPEL-LIKE TRANSCRIPTION FACTOR"/>
    <property type="match status" value="1"/>
</dbReference>
<dbReference type="PROSITE" id="PS00028">
    <property type="entry name" value="ZINC_FINGER_C2H2_1"/>
    <property type="match status" value="1"/>
</dbReference>
<dbReference type="InterPro" id="IPR036236">
    <property type="entry name" value="Znf_C2H2_sf"/>
</dbReference>
<feature type="compositionally biased region" description="Polar residues" evidence="5">
    <location>
        <begin position="168"/>
        <end position="177"/>
    </location>
</feature>
<feature type="compositionally biased region" description="Basic residues" evidence="5">
    <location>
        <begin position="198"/>
        <end position="209"/>
    </location>
</feature>